<dbReference type="EMBL" id="GGEC01059763">
    <property type="protein sequence ID" value="MBX40247.1"/>
    <property type="molecule type" value="Transcribed_RNA"/>
</dbReference>
<proteinExistence type="predicted"/>
<sequence length="34" mass="4073">MDFEESVERQLFQSNNVRSWIPKRELLIPNPAID</sequence>
<protein>
    <submittedName>
        <fullName evidence="1">Uncharacterized protein</fullName>
    </submittedName>
</protein>
<evidence type="ECO:0000313" key="1">
    <source>
        <dbReference type="EMBL" id="MBX40247.1"/>
    </source>
</evidence>
<dbReference type="AlphaFoldDB" id="A0A2P2NCR6"/>
<organism evidence="1">
    <name type="scientific">Rhizophora mucronata</name>
    <name type="common">Asiatic mangrove</name>
    <dbReference type="NCBI Taxonomy" id="61149"/>
    <lineage>
        <taxon>Eukaryota</taxon>
        <taxon>Viridiplantae</taxon>
        <taxon>Streptophyta</taxon>
        <taxon>Embryophyta</taxon>
        <taxon>Tracheophyta</taxon>
        <taxon>Spermatophyta</taxon>
        <taxon>Magnoliopsida</taxon>
        <taxon>eudicotyledons</taxon>
        <taxon>Gunneridae</taxon>
        <taxon>Pentapetalae</taxon>
        <taxon>rosids</taxon>
        <taxon>fabids</taxon>
        <taxon>Malpighiales</taxon>
        <taxon>Rhizophoraceae</taxon>
        <taxon>Rhizophora</taxon>
    </lineage>
</organism>
<reference evidence="1" key="1">
    <citation type="submission" date="2018-02" db="EMBL/GenBank/DDBJ databases">
        <title>Rhizophora mucronata_Transcriptome.</title>
        <authorList>
            <person name="Meera S.P."/>
            <person name="Sreeshan A."/>
            <person name="Augustine A."/>
        </authorList>
    </citation>
    <scope>NUCLEOTIDE SEQUENCE</scope>
    <source>
        <tissue evidence="1">Leaf</tissue>
    </source>
</reference>
<name>A0A2P2NCR6_RHIMU</name>
<accession>A0A2P2NCR6</accession>